<dbReference type="SUPFAM" id="SSF56925">
    <property type="entry name" value="OMPA-like"/>
    <property type="match status" value="1"/>
</dbReference>
<sequence>MKKILLIACIAATANTTPALAYEAGDWVARGGLTLVSPKSDGSDNIQVPALGGDTGMQVEVDDNIQLGLNLVYFYNPNWAVELLAATPFSHTIDLKNSALGLGDGELAETKHLPPTVSALYYFSSDSTFKPYLGLGINYTTFFSEEFTNARQEQGFNSLSLEDSWGIGLQAGFDVALNGSWHINASARYITIDTTAEFKVGDAEGSVDVAIDPWVLSLTAGYTF</sequence>
<evidence type="ECO:0000313" key="3">
    <source>
        <dbReference type="Proteomes" id="UP001320119"/>
    </source>
</evidence>
<dbReference type="AlphaFoldDB" id="A0AAN1WGN7"/>
<dbReference type="RefSeq" id="WP_236986727.1">
    <property type="nucleotide sequence ID" value="NZ_AP023086.1"/>
</dbReference>
<keyword evidence="3" id="KW-1185">Reference proteome</keyword>
<dbReference type="PANTHER" id="PTHR36920">
    <property type="match status" value="1"/>
</dbReference>
<dbReference type="EMBL" id="AP023086">
    <property type="protein sequence ID" value="BCD97254.1"/>
    <property type="molecule type" value="Genomic_DNA"/>
</dbReference>
<organism evidence="2 3">
    <name type="scientific">Marinagarivorans cellulosilyticus</name>
    <dbReference type="NCBI Taxonomy" id="2721545"/>
    <lineage>
        <taxon>Bacteria</taxon>
        <taxon>Pseudomonadati</taxon>
        <taxon>Pseudomonadota</taxon>
        <taxon>Gammaproteobacteria</taxon>
        <taxon>Cellvibrionales</taxon>
        <taxon>Cellvibrionaceae</taxon>
        <taxon>Marinagarivorans</taxon>
    </lineage>
</organism>
<dbReference type="GO" id="GO:0019867">
    <property type="term" value="C:outer membrane"/>
    <property type="evidence" value="ECO:0007669"/>
    <property type="project" value="InterPro"/>
</dbReference>
<protein>
    <submittedName>
        <fullName evidence="2">Outer membrane protein</fullName>
    </submittedName>
</protein>
<dbReference type="PANTHER" id="PTHR36920:SF1">
    <property type="entry name" value="OUTER MEMBRANE PROTEIN W"/>
    <property type="match status" value="1"/>
</dbReference>
<name>A0AAN1WGN7_9GAMM</name>
<gene>
    <name evidence="2" type="ORF">MARGE09_P1455</name>
</gene>
<feature type="chain" id="PRO_5043008383" evidence="1">
    <location>
        <begin position="22"/>
        <end position="224"/>
    </location>
</feature>
<dbReference type="Proteomes" id="UP001320119">
    <property type="component" value="Chromosome"/>
</dbReference>
<dbReference type="Gene3D" id="2.40.160.20">
    <property type="match status" value="1"/>
</dbReference>
<dbReference type="InterPro" id="IPR005618">
    <property type="entry name" value="OMPW"/>
</dbReference>
<reference evidence="2 3" key="1">
    <citation type="journal article" date="2022" name="IScience">
        <title>An ultrasensitive nanofiber-based assay for enzymatic hydrolysis and deep-sea microbial degradation of cellulose.</title>
        <authorList>
            <person name="Tsudome M."/>
            <person name="Tachioka M."/>
            <person name="Miyazaki M."/>
            <person name="Uchimura K."/>
            <person name="Tsuda M."/>
            <person name="Takaki Y."/>
            <person name="Deguchi S."/>
        </authorList>
    </citation>
    <scope>NUCLEOTIDE SEQUENCE [LARGE SCALE GENOMIC DNA]</scope>
    <source>
        <strain evidence="2 3">GE09</strain>
    </source>
</reference>
<dbReference type="GO" id="GO:0055085">
    <property type="term" value="P:transmembrane transport"/>
    <property type="evidence" value="ECO:0007669"/>
    <property type="project" value="TreeGrafter"/>
</dbReference>
<keyword evidence="1" id="KW-0732">Signal</keyword>
<dbReference type="Pfam" id="PF03922">
    <property type="entry name" value="OmpW"/>
    <property type="match status" value="1"/>
</dbReference>
<feature type="signal peptide" evidence="1">
    <location>
        <begin position="1"/>
        <end position="21"/>
    </location>
</feature>
<evidence type="ECO:0000256" key="1">
    <source>
        <dbReference type="SAM" id="SignalP"/>
    </source>
</evidence>
<proteinExistence type="predicted"/>
<evidence type="ECO:0000313" key="2">
    <source>
        <dbReference type="EMBL" id="BCD97254.1"/>
    </source>
</evidence>
<dbReference type="KEGG" id="marq:MARGE09_P1455"/>
<dbReference type="InterPro" id="IPR011250">
    <property type="entry name" value="OMP/PagP_B-barrel"/>
</dbReference>
<accession>A0AAN1WGN7</accession>